<dbReference type="EMBL" id="JBHULE010000019">
    <property type="protein sequence ID" value="MFD2562781.1"/>
    <property type="molecule type" value="Genomic_DNA"/>
</dbReference>
<feature type="repeat" description="TPR" evidence="6">
    <location>
        <begin position="249"/>
        <end position="282"/>
    </location>
</feature>
<dbReference type="Pfam" id="PF13424">
    <property type="entry name" value="TPR_12"/>
    <property type="match status" value="1"/>
</dbReference>
<evidence type="ECO:0000256" key="2">
    <source>
        <dbReference type="ARBA" id="ARBA00022490"/>
    </source>
</evidence>
<dbReference type="RefSeq" id="WP_378291668.1">
    <property type="nucleotide sequence ID" value="NZ_JBHULE010000019.1"/>
</dbReference>
<feature type="repeat" description="TPR" evidence="6">
    <location>
        <begin position="172"/>
        <end position="205"/>
    </location>
</feature>
<comment type="similarity">
    <text evidence="5">Belongs to the Rap family.</text>
</comment>
<dbReference type="SMART" id="SM00421">
    <property type="entry name" value="HTH_LUXR"/>
    <property type="match status" value="1"/>
</dbReference>
<keyword evidence="7" id="KW-0812">Transmembrane</keyword>
<name>A0ABW5LF14_9FLAO</name>
<proteinExistence type="inferred from homology"/>
<dbReference type="PANTHER" id="PTHR46630:SF1">
    <property type="entry name" value="TETRATRICOPEPTIDE REPEAT PROTEIN 29"/>
    <property type="match status" value="1"/>
</dbReference>
<comment type="caution">
    <text evidence="10">The sequence shown here is derived from an EMBL/GenBank/DDBJ whole genome shotgun (WGS) entry which is preliminary data.</text>
</comment>
<dbReference type="SMART" id="SM00028">
    <property type="entry name" value="TPR"/>
    <property type="match status" value="4"/>
</dbReference>
<evidence type="ECO:0000256" key="5">
    <source>
        <dbReference type="ARBA" id="ARBA00038253"/>
    </source>
</evidence>
<sequence length="575" mass="67781">MNTLFSTFYRLTLFLCLVQTVFCSAQDIPEAILKMEDSLLNKFAISKNDTTKIDELYHLSRNIFDYDLKKGMKYINQSIQLAERIDDAYGKMAGHQLKGIILYYMSRHDLSQEELFLAIKLNEEVQSKRSYASIYNYIGMNYSKIEEIDKSKTYYEKSLPYYKMLNDSSGIGNIYNNLGYMLFKRDKYEEASDYLHKAISYYKDTSYIINSNINLIHIDLKKEQYGQAYDKLTYIKSLESSLHDFLDKAEFYYLFGLYYMDTRNYENAISYLQKSLELSKERGISDFVKLSLEKLSEIYSFKKDYKKSLELFKKYAQVNDSISDQQTKKQIAQLELNHEYDNNLVQIKHEQQEKKMWYLIFGLSLFVVCIVLGTLYWLQKKRIKITKEKHVLIQKNLKNKLQDSTSEKLKLKYELNSKKKELVFKNNELLNSALEIIKNHELLTQISKKIKLTTSKLEKEENIKKIKELDSFVKQTMNLEKSRKEFYGNITELHKTFLFDLNSKFPNLSSKEKELALMLRLGYSSKDISILSNISPSSVDMARYRLRKKLNLSSDKKLQDFFDSLSNTHACTDVA</sequence>
<feature type="domain" description="HTH luxR-type" evidence="9">
    <location>
        <begin position="505"/>
        <end position="562"/>
    </location>
</feature>
<keyword evidence="3" id="KW-0677">Repeat</keyword>
<dbReference type="InterPro" id="IPR051476">
    <property type="entry name" value="Bac_ResReg_Asp_Phosphatase"/>
</dbReference>
<keyword evidence="2" id="KW-0963">Cytoplasm</keyword>
<dbReference type="Proteomes" id="UP001597319">
    <property type="component" value="Unassembled WGS sequence"/>
</dbReference>
<accession>A0ABW5LF14</accession>
<organism evidence="10 11">
    <name type="scientific">Aquimarina rubra</name>
    <dbReference type="NCBI Taxonomy" id="1920033"/>
    <lineage>
        <taxon>Bacteria</taxon>
        <taxon>Pseudomonadati</taxon>
        <taxon>Bacteroidota</taxon>
        <taxon>Flavobacteriia</taxon>
        <taxon>Flavobacteriales</taxon>
        <taxon>Flavobacteriaceae</taxon>
        <taxon>Aquimarina</taxon>
    </lineage>
</organism>
<dbReference type="PANTHER" id="PTHR46630">
    <property type="entry name" value="TETRATRICOPEPTIDE REPEAT PROTEIN 29"/>
    <property type="match status" value="1"/>
</dbReference>
<comment type="subcellular location">
    <subcellularLocation>
        <location evidence="1">Cytoplasm</location>
    </subcellularLocation>
</comment>
<evidence type="ECO:0000256" key="7">
    <source>
        <dbReference type="SAM" id="Phobius"/>
    </source>
</evidence>
<keyword evidence="4 6" id="KW-0802">TPR repeat</keyword>
<feature type="transmembrane region" description="Helical" evidence="7">
    <location>
        <begin position="356"/>
        <end position="378"/>
    </location>
</feature>
<evidence type="ECO:0000256" key="3">
    <source>
        <dbReference type="ARBA" id="ARBA00022737"/>
    </source>
</evidence>
<dbReference type="Pfam" id="PF00196">
    <property type="entry name" value="GerE"/>
    <property type="match status" value="1"/>
</dbReference>
<gene>
    <name evidence="10" type="ORF">ACFSR1_08915</name>
</gene>
<dbReference type="Gene3D" id="1.10.10.10">
    <property type="entry name" value="Winged helix-like DNA-binding domain superfamily/Winged helix DNA-binding domain"/>
    <property type="match status" value="1"/>
</dbReference>
<feature type="chain" id="PRO_5046323018" evidence="8">
    <location>
        <begin position="26"/>
        <end position="575"/>
    </location>
</feature>
<dbReference type="InterPro" id="IPR036388">
    <property type="entry name" value="WH-like_DNA-bd_sf"/>
</dbReference>
<dbReference type="SUPFAM" id="SSF46894">
    <property type="entry name" value="C-terminal effector domain of the bipartite response regulators"/>
    <property type="match status" value="1"/>
</dbReference>
<keyword evidence="7" id="KW-1133">Transmembrane helix</keyword>
<keyword evidence="7" id="KW-0472">Membrane</keyword>
<evidence type="ECO:0000256" key="6">
    <source>
        <dbReference type="PROSITE-ProRule" id="PRU00339"/>
    </source>
</evidence>
<dbReference type="SUPFAM" id="SSF48452">
    <property type="entry name" value="TPR-like"/>
    <property type="match status" value="2"/>
</dbReference>
<dbReference type="InterPro" id="IPR019734">
    <property type="entry name" value="TPR_rpt"/>
</dbReference>
<reference evidence="11" key="1">
    <citation type="journal article" date="2019" name="Int. J. Syst. Evol. Microbiol.">
        <title>The Global Catalogue of Microorganisms (GCM) 10K type strain sequencing project: providing services to taxonomists for standard genome sequencing and annotation.</title>
        <authorList>
            <consortium name="The Broad Institute Genomics Platform"/>
            <consortium name="The Broad Institute Genome Sequencing Center for Infectious Disease"/>
            <person name="Wu L."/>
            <person name="Ma J."/>
        </authorList>
    </citation>
    <scope>NUCLEOTIDE SEQUENCE [LARGE SCALE GENOMIC DNA]</scope>
    <source>
        <strain evidence="11">KCTC 52274</strain>
    </source>
</reference>
<dbReference type="InterPro" id="IPR011990">
    <property type="entry name" value="TPR-like_helical_dom_sf"/>
</dbReference>
<keyword evidence="11" id="KW-1185">Reference proteome</keyword>
<evidence type="ECO:0000313" key="11">
    <source>
        <dbReference type="Proteomes" id="UP001597319"/>
    </source>
</evidence>
<protein>
    <submittedName>
        <fullName evidence="10">Tetratricopeptide repeat protein</fullName>
    </submittedName>
</protein>
<evidence type="ECO:0000313" key="10">
    <source>
        <dbReference type="EMBL" id="MFD2562781.1"/>
    </source>
</evidence>
<evidence type="ECO:0000259" key="9">
    <source>
        <dbReference type="SMART" id="SM00421"/>
    </source>
</evidence>
<evidence type="ECO:0000256" key="1">
    <source>
        <dbReference type="ARBA" id="ARBA00004496"/>
    </source>
</evidence>
<evidence type="ECO:0000256" key="4">
    <source>
        <dbReference type="ARBA" id="ARBA00022803"/>
    </source>
</evidence>
<dbReference type="InterPro" id="IPR016032">
    <property type="entry name" value="Sig_transdc_resp-reg_C-effctor"/>
</dbReference>
<dbReference type="PROSITE" id="PS50005">
    <property type="entry name" value="TPR"/>
    <property type="match status" value="2"/>
</dbReference>
<evidence type="ECO:0000256" key="8">
    <source>
        <dbReference type="SAM" id="SignalP"/>
    </source>
</evidence>
<dbReference type="Gene3D" id="1.25.40.10">
    <property type="entry name" value="Tetratricopeptide repeat domain"/>
    <property type="match status" value="2"/>
</dbReference>
<feature type="signal peptide" evidence="8">
    <location>
        <begin position="1"/>
        <end position="25"/>
    </location>
</feature>
<keyword evidence="8" id="KW-0732">Signal</keyword>
<dbReference type="InterPro" id="IPR000792">
    <property type="entry name" value="Tscrpt_reg_LuxR_C"/>
</dbReference>
<dbReference type="Pfam" id="PF13181">
    <property type="entry name" value="TPR_8"/>
    <property type="match status" value="1"/>
</dbReference>